<comment type="caution">
    <text evidence="2">The sequence shown here is derived from an EMBL/GenBank/DDBJ whole genome shotgun (WGS) entry which is preliminary data.</text>
</comment>
<sequence>MSAFQQIISFQDQFSGQPGPVTESSIAAIDGGGTKTLLVVLHRDGTVGRIVRAPGCNPFDRPDWKAILQSLLTQIPRTTEALALGLAGYGETRLFGQRQRDAVHDIMSCPVHITGDVEMACTGAFGGQAGVLLLSGTGSMAWATDGRGHHDRVGGWGSLFGDEGSAFWIGRQALSLLTMLLDGRNQDDQAFFEPFATAMGLPPDPLTCGAALMEWYGSLEHERSSVAALARVISDLAGQGVVPARRLMTQAADHLGLHIDAARRKFPDAHLPWSYAGGTLQSPILRHAIAERCGAPVPPRLTPIGGGLLSAARLAGWAPDDRWIARTAQTLHSAETALTMETSAS</sequence>
<dbReference type="SUPFAM" id="SSF53067">
    <property type="entry name" value="Actin-like ATPase domain"/>
    <property type="match status" value="2"/>
</dbReference>
<gene>
    <name evidence="2" type="ORF">GMO_00440</name>
</gene>
<dbReference type="PANTHER" id="PTHR43190">
    <property type="entry name" value="N-ACETYL-D-GLUCOSAMINE KINASE"/>
    <property type="match status" value="1"/>
</dbReference>
<feature type="domain" description="ATPase BadF/BadG/BcrA/BcrD type" evidence="1">
    <location>
        <begin position="29"/>
        <end position="289"/>
    </location>
</feature>
<evidence type="ECO:0000313" key="3">
    <source>
        <dbReference type="Proteomes" id="UP000004949"/>
    </source>
</evidence>
<proteinExistence type="predicted"/>
<reference evidence="2 3" key="1">
    <citation type="submission" date="2011-10" db="EMBL/GenBank/DDBJ databases">
        <title>Genome sequence of Gluconobacter morbifer G707, isolated from Drosophila gut.</title>
        <authorList>
            <person name="Lee W.-J."/>
            <person name="Kim E.-K."/>
        </authorList>
    </citation>
    <scope>NUCLEOTIDE SEQUENCE [LARGE SCALE GENOMIC DNA]</scope>
    <source>
        <strain evidence="2 3">G707</strain>
    </source>
</reference>
<dbReference type="OrthoDB" id="63487at2"/>
<protein>
    <submittedName>
        <fullName evidence="2">Putative N-acetylglucosamine kinase</fullName>
    </submittedName>
</protein>
<dbReference type="InterPro" id="IPR043129">
    <property type="entry name" value="ATPase_NBD"/>
</dbReference>
<dbReference type="AlphaFoldDB" id="G6XEX9"/>
<dbReference type="InterPro" id="IPR052519">
    <property type="entry name" value="Euk-type_GlcNAc_Kinase"/>
</dbReference>
<dbReference type="Pfam" id="PF01869">
    <property type="entry name" value="BcrAD_BadFG"/>
    <property type="match status" value="1"/>
</dbReference>
<evidence type="ECO:0000313" key="2">
    <source>
        <dbReference type="EMBL" id="EHH68737.1"/>
    </source>
</evidence>
<dbReference type="CDD" id="cd24007">
    <property type="entry name" value="ASKHA_NBD_eukNAGK-like"/>
    <property type="match status" value="1"/>
</dbReference>
<dbReference type="GO" id="GO:0016301">
    <property type="term" value="F:kinase activity"/>
    <property type="evidence" value="ECO:0007669"/>
    <property type="project" value="UniProtKB-KW"/>
</dbReference>
<keyword evidence="2" id="KW-0808">Transferase</keyword>
<organism evidence="2 3">
    <name type="scientific">Gluconobacter morbifer G707</name>
    <dbReference type="NCBI Taxonomy" id="1088869"/>
    <lineage>
        <taxon>Bacteria</taxon>
        <taxon>Pseudomonadati</taxon>
        <taxon>Pseudomonadota</taxon>
        <taxon>Alphaproteobacteria</taxon>
        <taxon>Acetobacterales</taxon>
        <taxon>Acetobacteraceae</taxon>
        <taxon>Gluconobacter</taxon>
    </lineage>
</organism>
<accession>G6XEX9</accession>
<keyword evidence="3" id="KW-1185">Reference proteome</keyword>
<name>G6XEX9_9PROT</name>
<dbReference type="Proteomes" id="UP000004949">
    <property type="component" value="Unassembled WGS sequence"/>
</dbReference>
<dbReference type="STRING" id="1088869.GMO_00440"/>
<keyword evidence="2" id="KW-0418">Kinase</keyword>
<dbReference type="InterPro" id="IPR002731">
    <property type="entry name" value="ATPase_BadF"/>
</dbReference>
<dbReference type="Gene3D" id="3.30.420.40">
    <property type="match status" value="2"/>
</dbReference>
<dbReference type="PANTHER" id="PTHR43190:SF3">
    <property type="entry name" value="N-ACETYL-D-GLUCOSAMINE KINASE"/>
    <property type="match status" value="1"/>
</dbReference>
<dbReference type="PATRIC" id="fig|1088869.3.peg.42"/>
<evidence type="ECO:0000259" key="1">
    <source>
        <dbReference type="Pfam" id="PF01869"/>
    </source>
</evidence>
<dbReference type="eggNOG" id="COG2971">
    <property type="taxonomic scope" value="Bacteria"/>
</dbReference>
<dbReference type="EMBL" id="AGQV01000001">
    <property type="protein sequence ID" value="EHH68737.1"/>
    <property type="molecule type" value="Genomic_DNA"/>
</dbReference>